<dbReference type="InterPro" id="IPR020846">
    <property type="entry name" value="MFS_dom"/>
</dbReference>
<dbReference type="InterPro" id="IPR011701">
    <property type="entry name" value="MFS"/>
</dbReference>
<feature type="transmembrane region" description="Helical" evidence="6">
    <location>
        <begin position="16"/>
        <end position="41"/>
    </location>
</feature>
<dbReference type="Gene3D" id="1.20.1250.20">
    <property type="entry name" value="MFS general substrate transporter like domains"/>
    <property type="match status" value="1"/>
</dbReference>
<keyword evidence="5 6" id="KW-0472">Membrane</keyword>
<proteinExistence type="predicted"/>
<dbReference type="InterPro" id="IPR036259">
    <property type="entry name" value="MFS_trans_sf"/>
</dbReference>
<sequence>MAQSPGIPAKNGKELFPLYTVTFIGTLGFGIILTFLVFLVTEYGGNALIYGLLASTYPAFQLIGAPILGRWSDIHGRKKILLLSQIGTLVAWIIFLAALFLPVTELIDVNSDILGIFTITLPLLAMFFARALDGATGGNVSVANAYLADLTSEEERNKNFGRMSVASNLGYVVGPALAGVLGATVYGEILPVSAALVISVIGTLIIIFFLPETSACTMEEYPETESIRKVLGQEQKECFEVENGKDIKLRDVFRLEYIPFMLMLYFLIFLGFNIYYTAFPVYAVDLLEWNPATLGIYFSVISAMMAFVQGPILERLTQRYMESVLIVVGGFVLGLQFLLIIPGNIYLIYLAAICFAFGNGVMWPSILSVLSKFAGKTYQGSVQGFAMSSSSFASILGLLAGGILYTQIKAFSFLIAAVIIFTVVFLSFRLIKLEKQKE</sequence>
<feature type="transmembrane region" description="Helical" evidence="6">
    <location>
        <begin position="411"/>
        <end position="431"/>
    </location>
</feature>
<dbReference type="KEGG" id="mzi:HWN40_04315"/>
<feature type="domain" description="Major facilitator superfamily (MFS) profile" evidence="7">
    <location>
        <begin position="14"/>
        <end position="435"/>
    </location>
</feature>
<dbReference type="AlphaFoldDB" id="A0A7D5E892"/>
<dbReference type="GO" id="GO:0016020">
    <property type="term" value="C:membrane"/>
    <property type="evidence" value="ECO:0007669"/>
    <property type="project" value="UniProtKB-SubCell"/>
</dbReference>
<dbReference type="Proteomes" id="UP000509594">
    <property type="component" value="Chromosome"/>
</dbReference>
<dbReference type="PANTHER" id="PTHR23504:SF15">
    <property type="entry name" value="MAJOR FACILITATOR SUPERFAMILY (MFS) PROFILE DOMAIN-CONTAINING PROTEIN"/>
    <property type="match status" value="1"/>
</dbReference>
<dbReference type="PROSITE" id="PS50850">
    <property type="entry name" value="MFS"/>
    <property type="match status" value="1"/>
</dbReference>
<protein>
    <submittedName>
        <fullName evidence="8">MFS transporter</fullName>
    </submittedName>
</protein>
<evidence type="ECO:0000259" key="7">
    <source>
        <dbReference type="PROSITE" id="PS50850"/>
    </source>
</evidence>
<dbReference type="CDD" id="cd17330">
    <property type="entry name" value="MFS_SLC46_TetA_like"/>
    <property type="match status" value="1"/>
</dbReference>
<dbReference type="Pfam" id="PF07690">
    <property type="entry name" value="MFS_1"/>
    <property type="match status" value="1"/>
</dbReference>
<dbReference type="OrthoDB" id="341449at2157"/>
<feature type="transmembrane region" description="Helical" evidence="6">
    <location>
        <begin position="192"/>
        <end position="210"/>
    </location>
</feature>
<evidence type="ECO:0000256" key="1">
    <source>
        <dbReference type="ARBA" id="ARBA00004141"/>
    </source>
</evidence>
<feature type="transmembrane region" description="Helical" evidence="6">
    <location>
        <begin position="347"/>
        <end position="370"/>
    </location>
</feature>
<reference evidence="8 9" key="1">
    <citation type="submission" date="2020-06" db="EMBL/GenBank/DDBJ databases">
        <title>Methanolobus halotolerans sp. nov., isolated from a saline lake Tus in Siberia.</title>
        <authorList>
            <person name="Shen Y."/>
            <person name="Chen S.-C."/>
            <person name="Lai M.-C."/>
            <person name="Huang H.-H."/>
            <person name="Chiu H.-H."/>
            <person name="Tang S.-L."/>
            <person name="Rogozin D.Y."/>
            <person name="Degermendzhy A.G."/>
        </authorList>
    </citation>
    <scope>NUCLEOTIDE SEQUENCE [LARGE SCALE GENOMIC DNA]</scope>
    <source>
        <strain evidence="8 9">DSM 21339</strain>
    </source>
</reference>
<feature type="transmembrane region" description="Helical" evidence="6">
    <location>
        <begin position="289"/>
        <end position="308"/>
    </location>
</feature>
<feature type="transmembrane region" description="Helical" evidence="6">
    <location>
        <begin position="47"/>
        <end position="68"/>
    </location>
</feature>
<feature type="transmembrane region" description="Helical" evidence="6">
    <location>
        <begin position="382"/>
        <end position="405"/>
    </location>
</feature>
<feature type="transmembrane region" description="Helical" evidence="6">
    <location>
        <begin position="257"/>
        <end position="277"/>
    </location>
</feature>
<evidence type="ECO:0000256" key="6">
    <source>
        <dbReference type="SAM" id="Phobius"/>
    </source>
</evidence>
<feature type="transmembrane region" description="Helical" evidence="6">
    <location>
        <begin position="113"/>
        <end position="132"/>
    </location>
</feature>
<dbReference type="SUPFAM" id="SSF103473">
    <property type="entry name" value="MFS general substrate transporter"/>
    <property type="match status" value="1"/>
</dbReference>
<evidence type="ECO:0000313" key="9">
    <source>
        <dbReference type="Proteomes" id="UP000509594"/>
    </source>
</evidence>
<name>A0A7D5E892_9EURY</name>
<dbReference type="PANTHER" id="PTHR23504">
    <property type="entry name" value="MAJOR FACILITATOR SUPERFAMILY DOMAIN-CONTAINING PROTEIN 10"/>
    <property type="match status" value="1"/>
</dbReference>
<keyword evidence="3 6" id="KW-0812">Transmembrane</keyword>
<dbReference type="RefSeq" id="WP_176964593.1">
    <property type="nucleotide sequence ID" value="NZ_CP058215.1"/>
</dbReference>
<evidence type="ECO:0000256" key="4">
    <source>
        <dbReference type="ARBA" id="ARBA00022989"/>
    </source>
</evidence>
<evidence type="ECO:0000256" key="5">
    <source>
        <dbReference type="ARBA" id="ARBA00023136"/>
    </source>
</evidence>
<comment type="subcellular location">
    <subcellularLocation>
        <location evidence="1">Membrane</location>
        <topology evidence="1">Multi-pass membrane protein</topology>
    </subcellularLocation>
</comment>
<gene>
    <name evidence="8" type="ORF">HWN40_04315</name>
</gene>
<feature type="transmembrane region" description="Helical" evidence="6">
    <location>
        <begin position="165"/>
        <end position="186"/>
    </location>
</feature>
<organism evidence="8 9">
    <name type="scientific">Methanolobus zinderi</name>
    <dbReference type="NCBI Taxonomy" id="536044"/>
    <lineage>
        <taxon>Archaea</taxon>
        <taxon>Methanobacteriati</taxon>
        <taxon>Methanobacteriota</taxon>
        <taxon>Stenosarchaea group</taxon>
        <taxon>Methanomicrobia</taxon>
        <taxon>Methanosarcinales</taxon>
        <taxon>Methanosarcinaceae</taxon>
        <taxon>Methanolobus</taxon>
    </lineage>
</organism>
<dbReference type="GO" id="GO:0022857">
    <property type="term" value="F:transmembrane transporter activity"/>
    <property type="evidence" value="ECO:0007669"/>
    <property type="project" value="InterPro"/>
</dbReference>
<dbReference type="EMBL" id="CP058215">
    <property type="protein sequence ID" value="QLC49537.1"/>
    <property type="molecule type" value="Genomic_DNA"/>
</dbReference>
<evidence type="ECO:0000313" key="8">
    <source>
        <dbReference type="EMBL" id="QLC49537.1"/>
    </source>
</evidence>
<evidence type="ECO:0000256" key="3">
    <source>
        <dbReference type="ARBA" id="ARBA00022692"/>
    </source>
</evidence>
<feature type="transmembrane region" description="Helical" evidence="6">
    <location>
        <begin position="320"/>
        <end position="341"/>
    </location>
</feature>
<dbReference type="GeneID" id="55820872"/>
<feature type="transmembrane region" description="Helical" evidence="6">
    <location>
        <begin position="80"/>
        <end position="101"/>
    </location>
</feature>
<keyword evidence="9" id="KW-1185">Reference proteome</keyword>
<evidence type="ECO:0000256" key="2">
    <source>
        <dbReference type="ARBA" id="ARBA00022448"/>
    </source>
</evidence>
<keyword evidence="2" id="KW-0813">Transport</keyword>
<keyword evidence="4 6" id="KW-1133">Transmembrane helix</keyword>
<accession>A0A7D5E892</accession>